<evidence type="ECO:0000259" key="1">
    <source>
        <dbReference type="Pfam" id="PF03976"/>
    </source>
</evidence>
<organism evidence="2 3">
    <name type="scientific">Tumidithrix elongata BACA0141</name>
    <dbReference type="NCBI Taxonomy" id="2716417"/>
    <lineage>
        <taxon>Bacteria</taxon>
        <taxon>Bacillati</taxon>
        <taxon>Cyanobacteriota</taxon>
        <taxon>Cyanophyceae</taxon>
        <taxon>Pseudanabaenales</taxon>
        <taxon>Pseudanabaenaceae</taxon>
        <taxon>Tumidithrix</taxon>
        <taxon>Tumidithrix elongata</taxon>
    </lineage>
</organism>
<name>A0AAW9PYG8_9CYAN</name>
<keyword evidence="3" id="KW-1185">Reference proteome</keyword>
<dbReference type="PANTHER" id="PTHR34383:SF3">
    <property type="entry name" value="POLYPHOSPHATE:AMP PHOSPHOTRANSFERASE"/>
    <property type="match status" value="1"/>
</dbReference>
<dbReference type="NCBIfam" id="TIGR03708">
    <property type="entry name" value="poly_P_AMP_trns"/>
    <property type="match status" value="1"/>
</dbReference>
<dbReference type="GO" id="GO:0006797">
    <property type="term" value="P:polyphosphate metabolic process"/>
    <property type="evidence" value="ECO:0007669"/>
    <property type="project" value="InterPro"/>
</dbReference>
<dbReference type="Gene3D" id="3.40.50.300">
    <property type="entry name" value="P-loop containing nucleotide triphosphate hydrolases"/>
    <property type="match status" value="2"/>
</dbReference>
<reference evidence="2" key="1">
    <citation type="submission" date="2024-01" db="EMBL/GenBank/DDBJ databases">
        <title>Bank of Algae and Cyanobacteria of the Azores (BACA) strain genomes.</title>
        <authorList>
            <person name="Luz R."/>
            <person name="Cordeiro R."/>
            <person name="Fonseca A."/>
            <person name="Goncalves V."/>
        </authorList>
    </citation>
    <scope>NUCLEOTIDE SEQUENCE</scope>
    <source>
        <strain evidence="2">BACA0141</strain>
    </source>
</reference>
<dbReference type="Pfam" id="PF03976">
    <property type="entry name" value="PPK2"/>
    <property type="match status" value="2"/>
</dbReference>
<proteinExistence type="predicted"/>
<feature type="domain" description="Polyphosphate kinase-2-related" evidence="1">
    <location>
        <begin position="10"/>
        <end position="233"/>
    </location>
</feature>
<dbReference type="InterPro" id="IPR022488">
    <property type="entry name" value="PPK2-related"/>
</dbReference>
<dbReference type="InterPro" id="IPR022489">
    <property type="entry name" value="PolyP_AMP_Tfrase"/>
</dbReference>
<comment type="caution">
    <text evidence="2">The sequence shown here is derived from an EMBL/GenBank/DDBJ whole genome shotgun (WGS) entry which is preliminary data.</text>
</comment>
<dbReference type="GO" id="GO:0043751">
    <property type="term" value="F:polyphosphate:AMP phosphotransferase activity"/>
    <property type="evidence" value="ECO:0007669"/>
    <property type="project" value="InterPro"/>
</dbReference>
<evidence type="ECO:0000313" key="3">
    <source>
        <dbReference type="Proteomes" id="UP001333818"/>
    </source>
</evidence>
<dbReference type="SUPFAM" id="SSF52540">
    <property type="entry name" value="P-loop containing nucleoside triphosphate hydrolases"/>
    <property type="match status" value="2"/>
</dbReference>
<feature type="domain" description="Polyphosphate kinase-2-related" evidence="1">
    <location>
        <begin position="267"/>
        <end position="489"/>
    </location>
</feature>
<sequence>MFESAEIGHKLSKEEYDAQESILRIQLLEIQEDLKQAPFPVIILIGGVDGAGKGESVNLLHEWMDPHYLQTHAFGAMSDEERERPEAWRFWRVLPPKGRIGIFFGSWYTRPIVDRVYGKTRNIDLDLDLVRINAFEKTLVDEGALIIKFWFHLSKETQALRLNSLTKDPKTRWRVTDTDWQHFKLYDKFRRISERALRTTSTGEAPWLVIEGADKRYRSITMGNYILNSISKRLAASNAPSVTPPNPFIKIENPYTILDTLNLSQSLTEEDYKQQLEKYQGRLNLLYRQAKELGRSVILVFEGWDAAGKGGIIRRVTSALDARDYQVIPIAAPSDEERSHHYLWRFWRYLPRVGRVTIFDRSWYGRVLVERVEGFASESAWMRAYTEIVNFEQQLHDHGTLVLKFWIHIDPEEQLRRFQLRQATPYKHFKITAEDFRNREKWNEYELAANDMLERTGTEFAPWYTIEANDKKFARIKVVKTLCDRLKASFKK</sequence>
<dbReference type="InterPro" id="IPR027417">
    <property type="entry name" value="P-loop_NTPase"/>
</dbReference>
<dbReference type="RefSeq" id="WP_330486460.1">
    <property type="nucleotide sequence ID" value="NZ_JAZBJZ010000209.1"/>
</dbReference>
<evidence type="ECO:0000313" key="2">
    <source>
        <dbReference type="EMBL" id="MEE3720020.1"/>
    </source>
</evidence>
<protein>
    <submittedName>
        <fullName evidence="2">Polyphosphate:AMP phosphotransferase</fullName>
    </submittedName>
</protein>
<dbReference type="EMBL" id="JAZBJZ010000209">
    <property type="protein sequence ID" value="MEE3720020.1"/>
    <property type="molecule type" value="Genomic_DNA"/>
</dbReference>
<dbReference type="AlphaFoldDB" id="A0AAW9PYG8"/>
<accession>A0AAW9PYG8</accession>
<gene>
    <name evidence="2" type="primary">pap</name>
    <name evidence="2" type="ORF">V2H45_25105</name>
</gene>
<dbReference type="PANTHER" id="PTHR34383">
    <property type="entry name" value="POLYPHOSPHATE:AMP PHOSPHOTRANSFERASE-RELATED"/>
    <property type="match status" value="1"/>
</dbReference>
<dbReference type="Proteomes" id="UP001333818">
    <property type="component" value="Unassembled WGS sequence"/>
</dbReference>